<dbReference type="RefSeq" id="WP_082189683.1">
    <property type="nucleotide sequence ID" value="NZ_DF968183.1"/>
</dbReference>
<feature type="chain" id="PRO_5006633585" description="TonB-dependent receptor plug domain-containing protein" evidence="1">
    <location>
        <begin position="35"/>
        <end position="859"/>
    </location>
</feature>
<dbReference type="STRING" id="1678841.TBC1_12982"/>
<evidence type="ECO:0000256" key="1">
    <source>
        <dbReference type="SAM" id="SignalP"/>
    </source>
</evidence>
<evidence type="ECO:0000259" key="2">
    <source>
        <dbReference type="Pfam" id="PF07715"/>
    </source>
</evidence>
<dbReference type="Proteomes" id="UP000053091">
    <property type="component" value="Unassembled WGS sequence"/>
</dbReference>
<dbReference type="InterPro" id="IPR008969">
    <property type="entry name" value="CarboxyPept-like_regulatory"/>
</dbReference>
<organism evidence="3">
    <name type="scientific">Lentimicrobium saccharophilum</name>
    <dbReference type="NCBI Taxonomy" id="1678841"/>
    <lineage>
        <taxon>Bacteria</taxon>
        <taxon>Pseudomonadati</taxon>
        <taxon>Bacteroidota</taxon>
        <taxon>Bacteroidia</taxon>
        <taxon>Bacteroidales</taxon>
        <taxon>Lentimicrobiaceae</taxon>
        <taxon>Lentimicrobium</taxon>
    </lineage>
</organism>
<feature type="domain" description="TonB-dependent receptor plug" evidence="2">
    <location>
        <begin position="153"/>
        <end position="231"/>
    </location>
</feature>
<name>A0A0S7C787_9BACT</name>
<proteinExistence type="predicted"/>
<protein>
    <recommendedName>
        <fullName evidence="2">TonB-dependent receptor plug domain-containing protein</fullName>
    </recommendedName>
</protein>
<reference evidence="3" key="1">
    <citation type="journal article" date="2015" name="Genome Announc.">
        <title>Draft Genome Sequence of Bacteroidales Strain TBC1, a Novel Isolate from a Methanogenic Wastewater Treatment System.</title>
        <authorList>
            <person name="Tourlousse D.M."/>
            <person name="Matsuura N."/>
            <person name="Sun L."/>
            <person name="Toyonaga M."/>
            <person name="Kuroda K."/>
            <person name="Ohashi A."/>
            <person name="Cruz R."/>
            <person name="Yamaguchi T."/>
            <person name="Sekiguchi Y."/>
        </authorList>
    </citation>
    <scope>NUCLEOTIDE SEQUENCE [LARGE SCALE GENOMIC DNA]</scope>
    <source>
        <strain evidence="3">TBC1</strain>
    </source>
</reference>
<keyword evidence="1" id="KW-0732">Signal</keyword>
<dbReference type="AlphaFoldDB" id="A0A0S7C787"/>
<dbReference type="PATRIC" id="fig|1678841.3.peg.3757"/>
<dbReference type="Gene3D" id="2.170.130.10">
    <property type="entry name" value="TonB-dependent receptor, plug domain"/>
    <property type="match status" value="1"/>
</dbReference>
<dbReference type="Gene3D" id="2.60.40.1120">
    <property type="entry name" value="Carboxypeptidase-like, regulatory domain"/>
    <property type="match status" value="1"/>
</dbReference>
<dbReference type="SUPFAM" id="SSF56935">
    <property type="entry name" value="Porins"/>
    <property type="match status" value="1"/>
</dbReference>
<dbReference type="Pfam" id="PF13715">
    <property type="entry name" value="CarbopepD_reg_2"/>
    <property type="match status" value="1"/>
</dbReference>
<dbReference type="EMBL" id="DF968183">
    <property type="protein sequence ID" value="GAP45161.1"/>
    <property type="molecule type" value="Genomic_DNA"/>
</dbReference>
<evidence type="ECO:0000313" key="3">
    <source>
        <dbReference type="EMBL" id="GAP45161.1"/>
    </source>
</evidence>
<sequence length="859" mass="96999">MRCIYTAMQYKLLRKYMRYCLGFTLLLLNLSAMSQEYAEVHGKITDERNLPLALVNVYIQGFPGGAVTRPDGTFSLKIPANRDITLFISSIGYATLTFKVKAEAGKKIELNRKLKESTTQLPDFVVEDRQIRATSLSPIDPKLANTIPSTAGGIEALIKTMPGVSSNNELSSQYSVRGGNYDENLVYVNDVEIYKPFLVRSGQQEGLSFLNSDLVASILFSAGGFESRYGDKMSSVLDIRYKRPSETSGSVSASLLGASVHLEGSSKDRRLMYLMGFRQKSNAYVLKSLETKGDYKPSFTDLQGMLMFEVNPKLEFSVLGNYARNAYNLEPSDRTTSFGTINEALQLRVYFDGKEADRFVNYMGAFTTTFRPVKDLSLKLIVSAFQTIESETFDIMGQYWIGELETDQGSETFGQALESRGVGTYLNHARNYLNATVSTAEHRGTWLKPHSTLIWGLKAQHEAVTDRLNEWIMNDSAGFTLPYNGGVPGMSGNQADIELQDVLRTTINLESSRFSGFLQQSWEIDNSGGQWGLNAGARFNYWDLNKQLLFSPRGAVSFRPYWETDILFRFSSGLYYQPPFYRELRDIKGNINRDLKAQSSLHFVAASDLNFNAWGRPFKFVAEAYYKFLDNLVPYDVDNVRIRYFATNSAKGYAAGIDFKVNGEFVKGVESWASLSLMRTREDIEGDFYTDYYNAAGELIIPGYTSDATVADSITAERGFMPRPTDQRLSFALFFQDYLPRNPTYKMHLNLLFGTGLPYSPPGVPRARNAQRMPSFRRVDIGFSKQIIGESGRFGPNEINRKGLLRHIRNIWISAEVLNLLQVNNTISYIWVKDVNNRQYGVPNYLTPRQLNVKLSVEF</sequence>
<keyword evidence="4" id="KW-1185">Reference proteome</keyword>
<dbReference type="Pfam" id="PF07715">
    <property type="entry name" value="Plug"/>
    <property type="match status" value="1"/>
</dbReference>
<accession>A0A0S7C787</accession>
<gene>
    <name evidence="3" type="ORF">TBC1_12982</name>
</gene>
<dbReference type="OrthoDB" id="1108759at2"/>
<evidence type="ECO:0000313" key="4">
    <source>
        <dbReference type="Proteomes" id="UP000053091"/>
    </source>
</evidence>
<feature type="signal peptide" evidence="1">
    <location>
        <begin position="1"/>
        <end position="34"/>
    </location>
</feature>
<dbReference type="InterPro" id="IPR012910">
    <property type="entry name" value="Plug_dom"/>
</dbReference>
<dbReference type="InterPro" id="IPR037066">
    <property type="entry name" value="Plug_dom_sf"/>
</dbReference>
<dbReference type="SUPFAM" id="SSF49464">
    <property type="entry name" value="Carboxypeptidase regulatory domain-like"/>
    <property type="match status" value="1"/>
</dbReference>